<evidence type="ECO:0000313" key="2">
    <source>
        <dbReference type="Proteomes" id="UP001642540"/>
    </source>
</evidence>
<proteinExistence type="predicted"/>
<evidence type="ECO:0000313" key="1">
    <source>
        <dbReference type="EMBL" id="CAL8136047.1"/>
    </source>
</evidence>
<gene>
    <name evidence="1" type="ORF">ODALV1_LOCUS26262</name>
</gene>
<organism evidence="1 2">
    <name type="scientific">Orchesella dallaii</name>
    <dbReference type="NCBI Taxonomy" id="48710"/>
    <lineage>
        <taxon>Eukaryota</taxon>
        <taxon>Metazoa</taxon>
        <taxon>Ecdysozoa</taxon>
        <taxon>Arthropoda</taxon>
        <taxon>Hexapoda</taxon>
        <taxon>Collembola</taxon>
        <taxon>Entomobryomorpha</taxon>
        <taxon>Entomobryoidea</taxon>
        <taxon>Orchesellidae</taxon>
        <taxon>Orchesellinae</taxon>
        <taxon>Orchesella</taxon>
    </lineage>
</organism>
<dbReference type="EMBL" id="CAXLJM020000110">
    <property type="protein sequence ID" value="CAL8136047.1"/>
    <property type="molecule type" value="Genomic_DNA"/>
</dbReference>
<dbReference type="Proteomes" id="UP001642540">
    <property type="component" value="Unassembled WGS sequence"/>
</dbReference>
<keyword evidence="2" id="KW-1185">Reference proteome</keyword>
<reference evidence="1 2" key="1">
    <citation type="submission" date="2024-08" db="EMBL/GenBank/DDBJ databases">
        <authorList>
            <person name="Cucini C."/>
            <person name="Frati F."/>
        </authorList>
    </citation>
    <scope>NUCLEOTIDE SEQUENCE [LARGE SCALE GENOMIC DNA]</scope>
</reference>
<comment type="caution">
    <text evidence="1">The sequence shown here is derived from an EMBL/GenBank/DDBJ whole genome shotgun (WGS) entry which is preliminary data.</text>
</comment>
<name>A0ABP1RUB9_9HEXA</name>
<accession>A0ABP1RUB9</accession>
<sequence length="61" mass="6800">MQSTLEKHKNDSTDRRNKVDFKATMRSAFAKSTAIWNKVGRSVQTAEAVRNVAESALASQM</sequence>
<protein>
    <submittedName>
        <fullName evidence="1">Uncharacterized protein</fullName>
    </submittedName>
</protein>